<evidence type="ECO:0000256" key="5">
    <source>
        <dbReference type="ARBA" id="ARBA00022989"/>
    </source>
</evidence>
<keyword evidence="5" id="KW-1133">Transmembrane helix</keyword>
<name>A0A1E7FTN2_9STRA</name>
<dbReference type="InterPro" id="IPR030395">
    <property type="entry name" value="GP_PDE_dom"/>
</dbReference>
<dbReference type="Pfam" id="PF03009">
    <property type="entry name" value="GDPD"/>
    <property type="match status" value="1"/>
</dbReference>
<sequence length="734" mass="80579">MVKFGGHVEAIREGDLIDSNLYLIPYNEMKSIIYDNNNNNNDIGASVSPPPPPGGAGGGAVTNDNGNGCTTTTTTPAKEGEENKQNDNDDKTSSSSDEESHDDFFIRIWKEALVNAEEDFRKAREDIWQTVFEGISNSNMNNASGNNNNSNYDDDNDNPLVRGAHPGNAIKLYVDLSLSPTNDSNNNNNNGNGNKAQELLVRMKQVYRAASINSEGLRKIVKKSDKNRSKYNNNGKGKNGNDNGNGNGKLLSSTLLPLLYTSSLYTGQNMTQDSIGLLRDLLSEDHGGIGNYNHNDEGQIVGRTTGRGGSDSNGDIMHNHTHHEHRHAYDDGHFKPLIKRDSESRHQISVDIRMQEVEWLKHLVTSIPQYDLLPKLVAHRGFHHTKDRSDKRPVENSLSAYEIAWTSGIELCECDIALTKDEKLVLAHDENFERLSLDTRSANSKKRVGDLTFKELISMPLTSGVRPPLLIDVLRSASAISEKSKLIIEIKPGNEVSAFALARLLLRHPDLRSSVAMIMSFDAATMHNLRAELDRATTAIAVLPPDNNGGGGGGGIDNSIIINNTNNHRRVTSYDHFGTMSTGWLAGMGMGGGGIGGLSSPVTTSPSNAAKTTHPSMDLSSIGLSISQTNFNSNTNLYDAPTLLHHSMPKLMLLTVADPPKIACELQVQFNELHRVDPWLTAEDGMLDGVYIQYQEEMLTPEGAAHLRQLSQRFLVGIWNYAEKDPDDFKTFEV</sequence>
<evidence type="ECO:0000313" key="10">
    <source>
        <dbReference type="EMBL" id="OEU21477.1"/>
    </source>
</evidence>
<comment type="similarity">
    <text evidence="2">Belongs to the glycerophosphoryl diester phosphodiesterase family.</text>
</comment>
<dbReference type="GO" id="GO:0008081">
    <property type="term" value="F:phosphoric diester hydrolase activity"/>
    <property type="evidence" value="ECO:0007669"/>
    <property type="project" value="InterPro"/>
</dbReference>
<dbReference type="SUPFAM" id="SSF51695">
    <property type="entry name" value="PLC-like phosphodiesterases"/>
    <property type="match status" value="1"/>
</dbReference>
<feature type="compositionally biased region" description="Basic and acidic residues" evidence="8">
    <location>
        <begin position="78"/>
        <end position="92"/>
    </location>
</feature>
<keyword evidence="6" id="KW-0443">Lipid metabolism</keyword>
<evidence type="ECO:0000256" key="1">
    <source>
        <dbReference type="ARBA" id="ARBA00004370"/>
    </source>
</evidence>
<feature type="region of interest" description="Disordered" evidence="8">
    <location>
        <begin position="292"/>
        <end position="329"/>
    </location>
</feature>
<feature type="region of interest" description="Disordered" evidence="8">
    <location>
        <begin position="43"/>
        <end position="100"/>
    </location>
</feature>
<dbReference type="Proteomes" id="UP000095751">
    <property type="component" value="Unassembled WGS sequence"/>
</dbReference>
<accession>A0A1E7FTN2</accession>
<dbReference type="InterPro" id="IPR052271">
    <property type="entry name" value="GDPD-Related"/>
</dbReference>
<evidence type="ECO:0000256" key="8">
    <source>
        <dbReference type="SAM" id="MobiDB-lite"/>
    </source>
</evidence>
<evidence type="ECO:0000256" key="3">
    <source>
        <dbReference type="ARBA" id="ARBA00022692"/>
    </source>
</evidence>
<dbReference type="OrthoDB" id="1058301at2759"/>
<evidence type="ECO:0000256" key="4">
    <source>
        <dbReference type="ARBA" id="ARBA00022801"/>
    </source>
</evidence>
<dbReference type="Gene3D" id="3.20.20.190">
    <property type="entry name" value="Phosphatidylinositol (PI) phosphodiesterase"/>
    <property type="match status" value="1"/>
</dbReference>
<evidence type="ECO:0000256" key="2">
    <source>
        <dbReference type="ARBA" id="ARBA00007277"/>
    </source>
</evidence>
<keyword evidence="3" id="KW-0812">Transmembrane</keyword>
<protein>
    <recommendedName>
        <fullName evidence="9">GP-PDE domain-containing protein</fullName>
    </recommendedName>
</protein>
<dbReference type="PANTHER" id="PTHR42758">
    <property type="entry name" value="PHOSPHATIDYLGLYCEROL PHOSPHOLIPASE C"/>
    <property type="match status" value="1"/>
</dbReference>
<dbReference type="PROSITE" id="PS51704">
    <property type="entry name" value="GP_PDE"/>
    <property type="match status" value="1"/>
</dbReference>
<dbReference type="GO" id="GO:0005737">
    <property type="term" value="C:cytoplasm"/>
    <property type="evidence" value="ECO:0007669"/>
    <property type="project" value="UniProtKB-ARBA"/>
</dbReference>
<feature type="compositionally biased region" description="Low complexity" evidence="8">
    <location>
        <begin position="136"/>
        <end position="151"/>
    </location>
</feature>
<dbReference type="AlphaFoldDB" id="A0A1E7FTN2"/>
<dbReference type="EMBL" id="KV784354">
    <property type="protein sequence ID" value="OEU21477.1"/>
    <property type="molecule type" value="Genomic_DNA"/>
</dbReference>
<proteinExistence type="inferred from homology"/>
<feature type="domain" description="GP-PDE" evidence="9">
    <location>
        <begin position="374"/>
        <end position="491"/>
    </location>
</feature>
<keyword evidence="4" id="KW-0378">Hydrolase</keyword>
<keyword evidence="11" id="KW-1185">Reference proteome</keyword>
<feature type="compositionally biased region" description="Basic and acidic residues" evidence="8">
    <location>
        <begin position="218"/>
        <end position="228"/>
    </location>
</feature>
<evidence type="ECO:0000256" key="6">
    <source>
        <dbReference type="ARBA" id="ARBA00023098"/>
    </source>
</evidence>
<evidence type="ECO:0000259" key="9">
    <source>
        <dbReference type="PROSITE" id="PS51704"/>
    </source>
</evidence>
<feature type="region of interest" description="Disordered" evidence="8">
    <location>
        <begin position="218"/>
        <end position="248"/>
    </location>
</feature>
<organism evidence="10 11">
    <name type="scientific">Fragilariopsis cylindrus CCMP1102</name>
    <dbReference type="NCBI Taxonomy" id="635003"/>
    <lineage>
        <taxon>Eukaryota</taxon>
        <taxon>Sar</taxon>
        <taxon>Stramenopiles</taxon>
        <taxon>Ochrophyta</taxon>
        <taxon>Bacillariophyta</taxon>
        <taxon>Bacillariophyceae</taxon>
        <taxon>Bacillariophycidae</taxon>
        <taxon>Bacillariales</taxon>
        <taxon>Bacillariaceae</taxon>
        <taxon>Fragilariopsis</taxon>
    </lineage>
</organism>
<gene>
    <name evidence="10" type="ORF">FRACYDRAFT_235103</name>
</gene>
<dbReference type="InterPro" id="IPR017946">
    <property type="entry name" value="PLC-like_Pdiesterase_TIM-brl"/>
</dbReference>
<dbReference type="PANTHER" id="PTHR42758:SF2">
    <property type="entry name" value="PHOSPHATIDYLGLYCEROL PHOSPHOLIPASE C"/>
    <property type="match status" value="1"/>
</dbReference>
<evidence type="ECO:0000313" key="11">
    <source>
        <dbReference type="Proteomes" id="UP000095751"/>
    </source>
</evidence>
<dbReference type="GO" id="GO:0046475">
    <property type="term" value="P:glycerophospholipid catabolic process"/>
    <property type="evidence" value="ECO:0007669"/>
    <property type="project" value="TreeGrafter"/>
</dbReference>
<feature type="compositionally biased region" description="Low complexity" evidence="8">
    <location>
        <begin position="232"/>
        <end position="248"/>
    </location>
</feature>
<evidence type="ECO:0000256" key="7">
    <source>
        <dbReference type="ARBA" id="ARBA00023136"/>
    </source>
</evidence>
<keyword evidence="7" id="KW-0472">Membrane</keyword>
<comment type="subcellular location">
    <subcellularLocation>
        <location evidence="1">Membrane</location>
    </subcellularLocation>
</comment>
<feature type="region of interest" description="Disordered" evidence="8">
    <location>
        <begin position="136"/>
        <end position="165"/>
    </location>
</feature>
<reference evidence="10 11" key="1">
    <citation type="submission" date="2016-09" db="EMBL/GenBank/DDBJ databases">
        <title>Extensive genetic diversity and differential bi-allelic expression allows diatom success in the polar Southern Ocean.</title>
        <authorList>
            <consortium name="DOE Joint Genome Institute"/>
            <person name="Mock T."/>
            <person name="Otillar R.P."/>
            <person name="Strauss J."/>
            <person name="Dupont C."/>
            <person name="Frickenhaus S."/>
            <person name="Maumus F."/>
            <person name="Mcmullan M."/>
            <person name="Sanges R."/>
            <person name="Schmutz J."/>
            <person name="Toseland A."/>
            <person name="Valas R."/>
            <person name="Veluchamy A."/>
            <person name="Ward B.J."/>
            <person name="Allen A."/>
            <person name="Barry K."/>
            <person name="Falciatore A."/>
            <person name="Ferrante M."/>
            <person name="Fortunato A.E."/>
            <person name="Gloeckner G."/>
            <person name="Gruber A."/>
            <person name="Hipkin R."/>
            <person name="Janech M."/>
            <person name="Kroth P."/>
            <person name="Leese F."/>
            <person name="Lindquist E."/>
            <person name="Lyon B.R."/>
            <person name="Martin J."/>
            <person name="Mayer C."/>
            <person name="Parker M."/>
            <person name="Quesneville H."/>
            <person name="Raymond J."/>
            <person name="Uhlig C."/>
            <person name="Valentin K.U."/>
            <person name="Worden A.Z."/>
            <person name="Armbrust E.V."/>
            <person name="Bowler C."/>
            <person name="Green B."/>
            <person name="Moulton V."/>
            <person name="Van Oosterhout C."/>
            <person name="Grigoriev I."/>
        </authorList>
    </citation>
    <scope>NUCLEOTIDE SEQUENCE [LARGE SCALE GENOMIC DNA]</scope>
    <source>
        <strain evidence="10 11">CCMP1102</strain>
    </source>
</reference>
<dbReference type="KEGG" id="fcy:FRACYDRAFT_235103"/>
<dbReference type="InParanoid" id="A0A1E7FTN2"/>
<dbReference type="GO" id="GO:0016020">
    <property type="term" value="C:membrane"/>
    <property type="evidence" value="ECO:0007669"/>
    <property type="project" value="UniProtKB-SubCell"/>
</dbReference>